<dbReference type="PROSITE" id="PS50005">
    <property type="entry name" value="TPR"/>
    <property type="match status" value="2"/>
</dbReference>
<reference evidence="4" key="1">
    <citation type="journal article" date="2010" name="Stand. Genomic Sci.">
        <title>Complete genome sequence of Syntrophothermus lipocalidus type strain (TGB-C1T).</title>
        <authorList>
            <consortium name="US DOE Joint Genome Institute (JGI-PGF)"/>
            <person name="Djao O."/>
            <person name="Zhang X."/>
            <person name="Lucas S."/>
            <person name="Lapidus A."/>
            <person name="Glavina Del Rio T."/>
            <person name="Nolan M."/>
            <person name="Tice H."/>
            <person name="Cheng J."/>
            <person name="Han C."/>
            <person name="Tapia R."/>
            <person name="Goodwin L."/>
            <person name="Pitluck S."/>
            <person name="Liolios K."/>
            <person name="Ivanova N."/>
            <person name="Mavromatis K."/>
            <person name="Mikhailova N."/>
            <person name="Ovchinnikova G."/>
            <person name="Pati A."/>
            <person name="Brambilla E."/>
            <person name="Chen A."/>
            <person name="Palaniappan K."/>
            <person name="Land M."/>
            <person name="Hauser L."/>
            <person name="Chang Y."/>
            <person name="Jeffries C."/>
            <person name="Rohde M."/>
            <person name="Sikorski J."/>
            <person name="Spring S."/>
            <person name="Goker M."/>
            <person name="Detter J."/>
            <person name="Woyke T."/>
            <person name="Bristow J."/>
            <person name="Eisen J."/>
            <person name="Markowitz V."/>
            <person name="Hugenholtz P."/>
            <person name="Kyrpides N."/>
            <person name="Klenk H."/>
        </authorList>
    </citation>
    <scope>NUCLEOTIDE SEQUENCE [LARGE SCALE GENOMIC DNA]</scope>
    <source>
        <strain evidence="4">DSM 12680 / TGB-C1</strain>
    </source>
</reference>
<dbReference type="Gene3D" id="1.25.40.10">
    <property type="entry name" value="Tetratricopeptide repeat domain"/>
    <property type="match status" value="3"/>
</dbReference>
<feature type="repeat" description="TPR" evidence="1">
    <location>
        <begin position="70"/>
        <end position="103"/>
    </location>
</feature>
<reference evidence="3 4" key="2">
    <citation type="journal article" date="2010" name="Stand. Genomic Sci.">
        <title>Complete genome sequence of Syntrophothermus lipocalidus type strain (TGB-C1).</title>
        <authorList>
            <person name="Djao O.D."/>
            <person name="Zhang X."/>
            <person name="Lucas S."/>
            <person name="Lapidus A."/>
            <person name="Del Rio T.G."/>
            <person name="Nolan M."/>
            <person name="Tice H."/>
            <person name="Cheng J.F."/>
            <person name="Han C."/>
            <person name="Tapia R."/>
            <person name="Goodwin L."/>
            <person name="Pitluck S."/>
            <person name="Liolios K."/>
            <person name="Ivanova N."/>
            <person name="Mavromatis K."/>
            <person name="Mikhailova N."/>
            <person name="Ovchinnikova G."/>
            <person name="Pati A."/>
            <person name="Brambilla E."/>
            <person name="Chen A."/>
            <person name="Palaniappan K."/>
            <person name="Land M."/>
            <person name="Hauser L."/>
            <person name="Chang Y.J."/>
            <person name="Jeffries C.D."/>
            <person name="Rohde M."/>
            <person name="Sikorski J."/>
            <person name="Spring S."/>
            <person name="Goker M."/>
            <person name="Detter J.C."/>
            <person name="Woyke T."/>
            <person name="Bristow J."/>
            <person name="Eisen J.A."/>
            <person name="Markowitz V."/>
            <person name="Hugenholtz P."/>
            <person name="Kyrpides N.C."/>
            <person name="Klenk H.P."/>
        </authorList>
    </citation>
    <scope>NUCLEOTIDE SEQUENCE [LARGE SCALE GENOMIC DNA]</scope>
    <source>
        <strain evidence="4">DSM 12680 / TGB-C1</strain>
    </source>
</reference>
<protein>
    <submittedName>
        <fullName evidence="3">Tetratricopeptide TPR_4</fullName>
    </submittedName>
</protein>
<proteinExistence type="predicted"/>
<dbReference type="eggNOG" id="COG0457">
    <property type="taxonomic scope" value="Bacteria"/>
</dbReference>
<dbReference type="SMART" id="SM00028">
    <property type="entry name" value="TPR"/>
    <property type="match status" value="7"/>
</dbReference>
<evidence type="ECO:0000256" key="1">
    <source>
        <dbReference type="PROSITE-ProRule" id="PRU00339"/>
    </source>
</evidence>
<evidence type="ECO:0000313" key="3">
    <source>
        <dbReference type="EMBL" id="ADI02086.1"/>
    </source>
</evidence>
<keyword evidence="1" id="KW-0802">TPR repeat</keyword>
<dbReference type="PANTHER" id="PTHR12558:SF13">
    <property type="entry name" value="CELL DIVISION CYCLE PROTEIN 27 HOMOLOG"/>
    <property type="match status" value="1"/>
</dbReference>
<dbReference type="KEGG" id="slp:Slip_1319"/>
<dbReference type="STRING" id="643648.Slip_1319"/>
<dbReference type="Proteomes" id="UP000000378">
    <property type="component" value="Chromosome"/>
</dbReference>
<dbReference type="EMBL" id="CP002048">
    <property type="protein sequence ID" value="ADI02086.1"/>
    <property type="molecule type" value="Genomic_DNA"/>
</dbReference>
<name>D7CN01_SYNLT</name>
<dbReference type="SUPFAM" id="SSF48452">
    <property type="entry name" value="TPR-like"/>
    <property type="match status" value="2"/>
</dbReference>
<feature type="region of interest" description="Disordered" evidence="2">
    <location>
        <begin position="591"/>
        <end position="621"/>
    </location>
</feature>
<evidence type="ECO:0000256" key="2">
    <source>
        <dbReference type="SAM" id="MobiDB-lite"/>
    </source>
</evidence>
<sequence length="722" mass="81334">MKRQGKCQGGRVALLAVAVLFTSLISGCFGSTEAKVNKQLELAVKYVSENKFDEAVLAYQEVINIDKREVRAYQGLGKVYTLQGKFDKAQETYDQGIEAVKEEDVMRLKLSLAGMYMDKGDPVQAEKAYKEIIDEDKTAVEAYQGLAMIYERNGEGEQALAVLEQGILANQQDYRAHNALASYYARNGEKDKAVESIVQSLALDVNQAEAYRILKDMYSEDWSELIDKAGSIEDQGIGNIMRFYALYESGQYQEALSLYEEELKQDEANQKAAVLAAACMFRSGDEQKAGELVQKIAEKPANEWIMADIAGYYLLTGDKDKALAWAGRSLAANEQNLDALKIVVSAATKEQEQLANRYITRLLIYTWQPVYIVQEDMYANSLPAPVKPENNRLTYDYFIPRLDYEYTYQDRCGGTSREIKTSWEKDAGGLYSRYMVEAGVKYPSFSTDYYKVTSSGIAWTGGEAGQYASESWNHVPLGNERCMVLAFVNPNTEWTSNYRMKEESYETSIENYTRTSKYLGVERIEVMGKTMDAAHIRYVETQNAEDPMALIKESTDMWCVRGLGMVKATSICVYNNGSQEEDTLELVSVSPKGNDEAAGNSENEQPESQPSPAPAPATAGSTVISPLTQERAREMVLALPEVKQYLAQYDNFRVVDYDKHVDSKGTLFFDFWAYWDMTTHTNTFERYSVNSLTGDIYKENVSRNGFVKYVDGSWVPTSDRVF</sequence>
<dbReference type="HOGENOM" id="CLU_383050_0_0_9"/>
<dbReference type="AlphaFoldDB" id="D7CN01"/>
<dbReference type="Pfam" id="PF14559">
    <property type="entry name" value="TPR_19"/>
    <property type="match status" value="2"/>
</dbReference>
<dbReference type="PROSITE" id="PS51257">
    <property type="entry name" value="PROKAR_LIPOPROTEIN"/>
    <property type="match status" value="1"/>
</dbReference>
<accession>D7CN01</accession>
<dbReference type="OrthoDB" id="1737781at2"/>
<dbReference type="RefSeq" id="WP_013175488.1">
    <property type="nucleotide sequence ID" value="NC_014220.1"/>
</dbReference>
<feature type="repeat" description="TPR" evidence="1">
    <location>
        <begin position="36"/>
        <end position="69"/>
    </location>
</feature>
<dbReference type="InterPro" id="IPR019734">
    <property type="entry name" value="TPR_rpt"/>
</dbReference>
<keyword evidence="4" id="KW-1185">Reference proteome</keyword>
<gene>
    <name evidence="3" type="ordered locus">Slip_1319</name>
</gene>
<organism evidence="3 4">
    <name type="scientific">Syntrophothermus lipocalidus (strain DSM 12680 / TGB-C1)</name>
    <dbReference type="NCBI Taxonomy" id="643648"/>
    <lineage>
        <taxon>Bacteria</taxon>
        <taxon>Bacillati</taxon>
        <taxon>Bacillota</taxon>
        <taxon>Clostridia</taxon>
        <taxon>Eubacteriales</taxon>
        <taxon>Syntrophomonadaceae</taxon>
        <taxon>Syntrophothermus</taxon>
    </lineage>
</organism>
<dbReference type="Pfam" id="PF13414">
    <property type="entry name" value="TPR_11"/>
    <property type="match status" value="1"/>
</dbReference>
<dbReference type="InterPro" id="IPR011990">
    <property type="entry name" value="TPR-like_helical_dom_sf"/>
</dbReference>
<evidence type="ECO:0000313" key="4">
    <source>
        <dbReference type="Proteomes" id="UP000000378"/>
    </source>
</evidence>
<dbReference type="PANTHER" id="PTHR12558">
    <property type="entry name" value="CELL DIVISION CYCLE 16,23,27"/>
    <property type="match status" value="1"/>
</dbReference>